<feature type="domain" description="DhaL" evidence="1">
    <location>
        <begin position="8"/>
        <end position="199"/>
    </location>
</feature>
<dbReference type="PANTHER" id="PTHR33434">
    <property type="entry name" value="DEGV DOMAIN-CONTAINING PROTEIN DR_1986-RELATED"/>
    <property type="match status" value="1"/>
</dbReference>
<gene>
    <name evidence="2" type="ordered locus">Rcas_0604</name>
</gene>
<dbReference type="Gene3D" id="1.25.40.340">
    <property type="match status" value="1"/>
</dbReference>
<evidence type="ECO:0000313" key="2">
    <source>
        <dbReference type="EMBL" id="ABU56733.1"/>
    </source>
</evidence>
<dbReference type="PROSITE" id="PS51480">
    <property type="entry name" value="DHAL"/>
    <property type="match status" value="1"/>
</dbReference>
<dbReference type="InterPro" id="IPR036117">
    <property type="entry name" value="DhaL_dom_sf"/>
</dbReference>
<dbReference type="SUPFAM" id="SSF101473">
    <property type="entry name" value="DhaL-like"/>
    <property type="match status" value="1"/>
</dbReference>
<dbReference type="Proteomes" id="UP000000263">
    <property type="component" value="Chromosome"/>
</dbReference>
<dbReference type="InterPro" id="IPR004007">
    <property type="entry name" value="DhaL_dom"/>
</dbReference>
<dbReference type="SMART" id="SM01121">
    <property type="entry name" value="Dak1_2"/>
    <property type="match status" value="1"/>
</dbReference>
<dbReference type="SMART" id="SM01120">
    <property type="entry name" value="Dak2"/>
    <property type="match status" value="1"/>
</dbReference>
<proteinExistence type="predicted"/>
<protein>
    <submittedName>
        <fullName evidence="2">Dak phosphatase</fullName>
    </submittedName>
</protein>
<evidence type="ECO:0000259" key="1">
    <source>
        <dbReference type="PROSITE" id="PS51480"/>
    </source>
</evidence>
<dbReference type="AlphaFoldDB" id="A7NGY6"/>
<keyword evidence="3" id="KW-1185">Reference proteome</keyword>
<dbReference type="EMBL" id="CP000804">
    <property type="protein sequence ID" value="ABU56733.1"/>
    <property type="molecule type" value="Genomic_DNA"/>
</dbReference>
<dbReference type="STRING" id="383372.Rcas_0604"/>
<dbReference type="InterPro" id="IPR050270">
    <property type="entry name" value="DegV_domain_contain"/>
</dbReference>
<dbReference type="eggNOG" id="COG1461">
    <property type="taxonomic scope" value="Bacteria"/>
</dbReference>
<dbReference type="InterPro" id="IPR048394">
    <property type="entry name" value="FakA-like_M"/>
</dbReference>
<organism evidence="2 3">
    <name type="scientific">Roseiflexus castenholzii (strain DSM 13941 / HLO8)</name>
    <dbReference type="NCBI Taxonomy" id="383372"/>
    <lineage>
        <taxon>Bacteria</taxon>
        <taxon>Bacillati</taxon>
        <taxon>Chloroflexota</taxon>
        <taxon>Chloroflexia</taxon>
        <taxon>Chloroflexales</taxon>
        <taxon>Roseiflexineae</taxon>
        <taxon>Roseiflexaceae</taxon>
        <taxon>Roseiflexus</taxon>
    </lineage>
</organism>
<dbReference type="Pfam" id="PF13684">
    <property type="entry name" value="FakA-like_C"/>
    <property type="match status" value="2"/>
</dbReference>
<dbReference type="InterPro" id="IPR019986">
    <property type="entry name" value="YloV-like"/>
</dbReference>
<dbReference type="PANTHER" id="PTHR33434:SF4">
    <property type="entry name" value="PHOSPHATASE PROTEIN"/>
    <property type="match status" value="1"/>
</dbReference>
<evidence type="ECO:0000313" key="3">
    <source>
        <dbReference type="Proteomes" id="UP000000263"/>
    </source>
</evidence>
<dbReference type="GO" id="GO:0006071">
    <property type="term" value="P:glycerol metabolic process"/>
    <property type="evidence" value="ECO:0007669"/>
    <property type="project" value="InterPro"/>
</dbReference>
<accession>A7NGY6</accession>
<dbReference type="Pfam" id="PF02734">
    <property type="entry name" value="Dak2"/>
    <property type="match status" value="1"/>
</dbReference>
<reference evidence="2 3" key="1">
    <citation type="submission" date="2007-08" db="EMBL/GenBank/DDBJ databases">
        <title>Complete sequence of Roseiflexus castenholzii DSM 13941.</title>
        <authorList>
            <consortium name="US DOE Joint Genome Institute"/>
            <person name="Copeland A."/>
            <person name="Lucas S."/>
            <person name="Lapidus A."/>
            <person name="Barry K."/>
            <person name="Glavina del Rio T."/>
            <person name="Dalin E."/>
            <person name="Tice H."/>
            <person name="Pitluck S."/>
            <person name="Thompson L.S."/>
            <person name="Brettin T."/>
            <person name="Bruce D."/>
            <person name="Detter J.C."/>
            <person name="Han C."/>
            <person name="Tapia R."/>
            <person name="Schmutz J."/>
            <person name="Larimer F."/>
            <person name="Land M."/>
            <person name="Hauser L."/>
            <person name="Kyrpides N."/>
            <person name="Mikhailova N."/>
            <person name="Bryant D.A."/>
            <person name="Hanada S."/>
            <person name="Tsukatani Y."/>
            <person name="Richardson P."/>
        </authorList>
    </citation>
    <scope>NUCLEOTIDE SEQUENCE [LARGE SCALE GENOMIC DNA]</scope>
    <source>
        <strain evidence="3">DSM 13941 / HLO8</strain>
    </source>
</reference>
<dbReference type="Pfam" id="PF21645">
    <property type="entry name" value="FakA-like_M"/>
    <property type="match status" value="1"/>
</dbReference>
<name>A7NGY6_ROSCS</name>
<dbReference type="HOGENOM" id="CLU_017496_1_0_0"/>
<dbReference type="KEGG" id="rca:Rcas_0604"/>
<dbReference type="GO" id="GO:0004371">
    <property type="term" value="F:glycerone kinase activity"/>
    <property type="evidence" value="ECO:0007669"/>
    <property type="project" value="InterPro"/>
</dbReference>
<dbReference type="InterPro" id="IPR033470">
    <property type="entry name" value="FakA-like_C"/>
</dbReference>
<dbReference type="NCBIfam" id="TIGR03599">
    <property type="entry name" value="YloV"/>
    <property type="match status" value="1"/>
</dbReference>
<sequence length="516" mass="54480">MTGAWNGEHLLEALRAASRDLERHAASLNALNVFPVPDGDTGTNMALTLSSALRDITPHPSCGTVAEQVGYWATMRGRGNSGIILSQILRGVAAALAGHHLMSGREMAVALTHGSTRAYEAVLRPVEGTMLTVIRCAGEAAQRAIAAGEASLSAVLEAAVREARAAVARTPQLLATLRDAGVVDAGGQGLLVLLEALLRYARGEASDSHAPTVTPTATVDDHAESAGYCTSFVIHHATAPPETLRRVFAALGESLVIAGDRALVKIHLHTPRPGDALNQALAYGILDQIEVVNMDLQRMAHHSGAALSDTQPDTPANPAPGIIALAPGAGYAAILRDLRADLVWETNTPPTIDEWRAAFERLPQQEIIVLPNDPQAAETAQATAPLFARRIAIVPATSPPQGIAALLALNFQADVDQNIRAMTAAAERVRVITFDGQRRNEMETPAEAVQDAYNVCHTLQQMGANAAEVVTLYYGQAVDQTHAERLAQEIRVAFPMLHVEVHAGGQPGSGVAIALE</sequence>
<dbReference type="OrthoDB" id="9760324at2"/>